<organism evidence="1 2">
    <name type="scientific">Iphiclides podalirius</name>
    <name type="common">scarce swallowtail</name>
    <dbReference type="NCBI Taxonomy" id="110791"/>
    <lineage>
        <taxon>Eukaryota</taxon>
        <taxon>Metazoa</taxon>
        <taxon>Ecdysozoa</taxon>
        <taxon>Arthropoda</taxon>
        <taxon>Hexapoda</taxon>
        <taxon>Insecta</taxon>
        <taxon>Pterygota</taxon>
        <taxon>Neoptera</taxon>
        <taxon>Endopterygota</taxon>
        <taxon>Lepidoptera</taxon>
        <taxon>Glossata</taxon>
        <taxon>Ditrysia</taxon>
        <taxon>Papilionoidea</taxon>
        <taxon>Papilionidae</taxon>
        <taxon>Papilioninae</taxon>
        <taxon>Iphiclides</taxon>
    </lineage>
</organism>
<evidence type="ECO:0000313" key="2">
    <source>
        <dbReference type="Proteomes" id="UP000837857"/>
    </source>
</evidence>
<keyword evidence="2" id="KW-1185">Reference proteome</keyword>
<feature type="non-terminal residue" evidence="1">
    <location>
        <position position="66"/>
    </location>
</feature>
<dbReference type="EMBL" id="OW152816">
    <property type="protein sequence ID" value="CAH2067398.1"/>
    <property type="molecule type" value="Genomic_DNA"/>
</dbReference>
<accession>A0ABN8IV23</accession>
<protein>
    <submittedName>
        <fullName evidence="1">Uncharacterized protein</fullName>
    </submittedName>
</protein>
<sequence>MGRLHCADNDHCPIVPGADIDDAAPRSAAIVVMHKAIVDTGGDNSSFAECAQLERMIAQLMSAKGP</sequence>
<evidence type="ECO:0000313" key="1">
    <source>
        <dbReference type="EMBL" id="CAH2067398.1"/>
    </source>
</evidence>
<reference evidence="1" key="1">
    <citation type="submission" date="2022-03" db="EMBL/GenBank/DDBJ databases">
        <authorList>
            <person name="Martin H S."/>
        </authorList>
    </citation>
    <scope>NUCLEOTIDE SEQUENCE</scope>
</reference>
<proteinExistence type="predicted"/>
<dbReference type="Proteomes" id="UP000837857">
    <property type="component" value="Chromosome 4"/>
</dbReference>
<gene>
    <name evidence="1" type="ORF">IPOD504_LOCUS13853</name>
</gene>
<name>A0ABN8IV23_9NEOP</name>